<evidence type="ECO:0000256" key="2">
    <source>
        <dbReference type="SAM" id="Phobius"/>
    </source>
</evidence>
<feature type="transmembrane region" description="Helical" evidence="2">
    <location>
        <begin position="112"/>
        <end position="135"/>
    </location>
</feature>
<reference evidence="4 5" key="2">
    <citation type="journal article" date="2011" name="Stand. Genomic Sci.">
        <title>Complete genome sequence of Mahella australiensis type strain (50-1 BON).</title>
        <authorList>
            <person name="Sikorski J."/>
            <person name="Teshima H."/>
            <person name="Nolan M."/>
            <person name="Lucas S."/>
            <person name="Hammon N."/>
            <person name="Deshpande S."/>
            <person name="Cheng J.F."/>
            <person name="Pitluck S."/>
            <person name="Liolios K."/>
            <person name="Pagani I."/>
            <person name="Ivanova N."/>
            <person name="Huntemann M."/>
            <person name="Mavromatis K."/>
            <person name="Ovchinikova G."/>
            <person name="Pati A."/>
            <person name="Tapia R."/>
            <person name="Han C."/>
            <person name="Goodwin L."/>
            <person name="Chen A."/>
            <person name="Palaniappan K."/>
            <person name="Land M."/>
            <person name="Hauser L."/>
            <person name="Ngatchou-Djao O.D."/>
            <person name="Rohde M."/>
            <person name="Pukall R."/>
            <person name="Spring S."/>
            <person name="Abt B."/>
            <person name="Goker M."/>
            <person name="Detter J.C."/>
            <person name="Woyke T."/>
            <person name="Bristow J."/>
            <person name="Markowitz V."/>
            <person name="Hugenholtz P."/>
            <person name="Eisen J.A."/>
            <person name="Kyrpides N.C."/>
            <person name="Klenk H.P."/>
            <person name="Lapidus A."/>
        </authorList>
    </citation>
    <scope>NUCLEOTIDE SEQUENCE [LARGE SCALE GENOMIC DNA]</scope>
    <source>
        <strain evidence="5">DSM 15567 / CIP 107919 / 50-1 BON</strain>
    </source>
</reference>
<dbReference type="STRING" id="697281.Mahau_1555"/>
<keyword evidence="2" id="KW-0812">Transmembrane</keyword>
<accession>F3ZYY5</accession>
<keyword evidence="5" id="KW-1185">Reference proteome</keyword>
<dbReference type="HOGENOM" id="CLU_965414_0_0_9"/>
<proteinExistence type="predicted"/>
<keyword evidence="2" id="KW-0472">Membrane</keyword>
<dbReference type="Pfam" id="PF25231">
    <property type="entry name" value="DUF7847"/>
    <property type="match status" value="1"/>
</dbReference>
<feature type="transmembrane region" description="Helical" evidence="2">
    <location>
        <begin position="247"/>
        <end position="269"/>
    </location>
</feature>
<keyword evidence="2" id="KW-1133">Transmembrane helix</keyword>
<name>F3ZYY5_MAHA5</name>
<evidence type="ECO:0000313" key="4">
    <source>
        <dbReference type="EMBL" id="AEE96744.1"/>
    </source>
</evidence>
<evidence type="ECO:0000259" key="3">
    <source>
        <dbReference type="Pfam" id="PF25231"/>
    </source>
</evidence>
<dbReference type="KEGG" id="mas:Mahau_1555"/>
<evidence type="ECO:0000313" key="5">
    <source>
        <dbReference type="Proteomes" id="UP000008457"/>
    </source>
</evidence>
<organism evidence="4 5">
    <name type="scientific">Mahella australiensis (strain DSM 15567 / CIP 107919 / 50-1 BON)</name>
    <dbReference type="NCBI Taxonomy" id="697281"/>
    <lineage>
        <taxon>Bacteria</taxon>
        <taxon>Bacillati</taxon>
        <taxon>Bacillota</taxon>
        <taxon>Clostridia</taxon>
        <taxon>Thermoanaerobacterales</taxon>
        <taxon>Thermoanaerobacterales Family IV. Incertae Sedis</taxon>
        <taxon>Mahella</taxon>
    </lineage>
</organism>
<dbReference type="Proteomes" id="UP000008457">
    <property type="component" value="Chromosome"/>
</dbReference>
<gene>
    <name evidence="4" type="ordered locus">Mahau_1555</name>
</gene>
<protein>
    <recommendedName>
        <fullName evidence="3">DUF7847 domain-containing protein</fullName>
    </recommendedName>
</protein>
<sequence length="313" mass="33673">MYLKKAFRLVSKNLVLIVPVLVTGLISLFISNEYMQSVSNISTVVDPNVAIEMMGDIMGSLALYGLVMVIVILLMQTGQAGMIKQALLNGQAGVSSFIQGIKRYFWRFVGQLLLLAAMVIAVTVVISIILVALLAGSAFANLVNDPAAMEQAANIGIGGVIAIVVIAIGVLIGAIFIMLWQPAMVIDDVGVFEGLRRGAKAVSHHFWSLIGAVLLINAIIIGINLGANYLYAVITGNSIKDISVVNYMSILGTLINSYLSAVLMAYLFIIYHNFRPGNTDLQPIEDGTVNIQPIDDEQNPPQPFDLPPDDNNN</sequence>
<feature type="transmembrane region" description="Helical" evidence="2">
    <location>
        <begin position="155"/>
        <end position="180"/>
    </location>
</feature>
<dbReference type="EMBL" id="CP002360">
    <property type="protein sequence ID" value="AEE96744.1"/>
    <property type="molecule type" value="Genomic_DNA"/>
</dbReference>
<dbReference type="InterPro" id="IPR057169">
    <property type="entry name" value="DUF7847"/>
</dbReference>
<reference evidence="5" key="1">
    <citation type="submission" date="2010-11" db="EMBL/GenBank/DDBJ databases">
        <title>The complete genome of Mahella australiensis DSM 15567.</title>
        <authorList>
            <consortium name="US DOE Joint Genome Institute (JGI-PGF)"/>
            <person name="Lucas S."/>
            <person name="Copeland A."/>
            <person name="Lapidus A."/>
            <person name="Bruce D."/>
            <person name="Goodwin L."/>
            <person name="Pitluck S."/>
            <person name="Kyrpides N."/>
            <person name="Mavromatis K."/>
            <person name="Pagani I."/>
            <person name="Ivanova N."/>
            <person name="Teshima H."/>
            <person name="Brettin T."/>
            <person name="Detter J.C."/>
            <person name="Han C."/>
            <person name="Tapia R."/>
            <person name="Land M."/>
            <person name="Hauser L."/>
            <person name="Markowitz V."/>
            <person name="Cheng J.-F."/>
            <person name="Hugenholtz P."/>
            <person name="Woyke T."/>
            <person name="Wu D."/>
            <person name="Spring S."/>
            <person name="Pukall R."/>
            <person name="Steenblock K."/>
            <person name="Schneider S."/>
            <person name="Klenk H.-P."/>
            <person name="Eisen J.A."/>
        </authorList>
    </citation>
    <scope>NUCLEOTIDE SEQUENCE [LARGE SCALE GENOMIC DNA]</scope>
    <source>
        <strain evidence="5">DSM 15567 / CIP 107919 / 50-1 BON</strain>
    </source>
</reference>
<feature type="region of interest" description="Disordered" evidence="1">
    <location>
        <begin position="294"/>
        <end position="313"/>
    </location>
</feature>
<dbReference type="AlphaFoldDB" id="F3ZYY5"/>
<feature type="transmembrane region" description="Helical" evidence="2">
    <location>
        <begin position="12"/>
        <end position="30"/>
    </location>
</feature>
<dbReference type="RefSeq" id="WP_013781173.1">
    <property type="nucleotide sequence ID" value="NC_015520.1"/>
</dbReference>
<feature type="transmembrane region" description="Helical" evidence="2">
    <location>
        <begin position="206"/>
        <end position="227"/>
    </location>
</feature>
<dbReference type="eggNOG" id="ENOG5033C3A">
    <property type="taxonomic scope" value="Bacteria"/>
</dbReference>
<feature type="transmembrane region" description="Helical" evidence="2">
    <location>
        <begin position="57"/>
        <end position="75"/>
    </location>
</feature>
<feature type="domain" description="DUF7847" evidence="3">
    <location>
        <begin position="3"/>
        <end position="263"/>
    </location>
</feature>
<evidence type="ECO:0000256" key="1">
    <source>
        <dbReference type="SAM" id="MobiDB-lite"/>
    </source>
</evidence>